<dbReference type="AlphaFoldDB" id="A0A060Q1R4"/>
<evidence type="ECO:0000256" key="7">
    <source>
        <dbReference type="ARBA" id="ARBA00023157"/>
    </source>
</evidence>
<evidence type="ECO:0000256" key="2">
    <source>
        <dbReference type="ARBA" id="ARBA00005683"/>
    </source>
</evidence>
<dbReference type="GO" id="GO:0060070">
    <property type="term" value="P:canonical Wnt signaling pathway"/>
    <property type="evidence" value="ECO:0007669"/>
    <property type="project" value="TreeGrafter"/>
</dbReference>
<sequence>ECQNQFRNRRWNCSTADNTNVFGRVLDIASRESAFTYAISSAGVVHAISRACRRACCRRAPAGSRLVHQISNATTCGEDAGITSTMATGSPGSLWTPGRWRRIH</sequence>
<dbReference type="GO" id="GO:0005109">
    <property type="term" value="F:frizzled binding"/>
    <property type="evidence" value="ECO:0007669"/>
    <property type="project" value="TreeGrafter"/>
</dbReference>
<evidence type="ECO:0000256" key="5">
    <source>
        <dbReference type="ARBA" id="ARBA00022530"/>
    </source>
</evidence>
<protein>
    <recommendedName>
        <fullName evidence="10">Protein Wnt</fullName>
    </recommendedName>
</protein>
<evidence type="ECO:0000256" key="1">
    <source>
        <dbReference type="ARBA" id="ARBA00004498"/>
    </source>
</evidence>
<organism evidence="11">
    <name type="scientific">Peronella japonica</name>
    <dbReference type="NCBI Taxonomy" id="262331"/>
    <lineage>
        <taxon>Eukaryota</taxon>
        <taxon>Metazoa</taxon>
        <taxon>Echinodermata</taxon>
        <taxon>Eleutherozoa</taxon>
        <taxon>Echinozoa</taxon>
        <taxon>Echinoidea</taxon>
        <taxon>Euechinoidea</taxon>
        <taxon>Gnathostomata</taxon>
        <taxon>Clypeasteroida</taxon>
        <taxon>Laganidae</taxon>
        <taxon>Peronella</taxon>
    </lineage>
</organism>
<comment type="function">
    <text evidence="10">Ligand for members of the frizzled family of seven transmembrane receptors.</text>
</comment>
<evidence type="ECO:0000256" key="4">
    <source>
        <dbReference type="ARBA" id="ARBA00022525"/>
    </source>
</evidence>
<dbReference type="InterPro" id="IPR005817">
    <property type="entry name" value="Wnt"/>
</dbReference>
<evidence type="ECO:0000256" key="9">
    <source>
        <dbReference type="ARBA" id="ARBA00023288"/>
    </source>
</evidence>
<gene>
    <name evidence="11" type="primary">wnt5</name>
</gene>
<evidence type="ECO:0000256" key="6">
    <source>
        <dbReference type="ARBA" id="ARBA00022687"/>
    </source>
</evidence>
<keyword evidence="4" id="KW-0964">Secreted</keyword>
<dbReference type="SMART" id="SM00097">
    <property type="entry name" value="WNT1"/>
    <property type="match status" value="1"/>
</dbReference>
<evidence type="ECO:0000256" key="3">
    <source>
        <dbReference type="ARBA" id="ARBA00022473"/>
    </source>
</evidence>
<comment type="similarity">
    <text evidence="2 10">Belongs to the Wnt family.</text>
</comment>
<proteinExistence type="evidence at transcript level"/>
<dbReference type="Pfam" id="PF00110">
    <property type="entry name" value="wnt"/>
    <property type="match status" value="1"/>
</dbReference>
<dbReference type="GO" id="GO:0005125">
    <property type="term" value="F:cytokine activity"/>
    <property type="evidence" value="ECO:0007669"/>
    <property type="project" value="TreeGrafter"/>
</dbReference>
<keyword evidence="6 10" id="KW-0879">Wnt signaling pathway</keyword>
<evidence type="ECO:0000313" key="11">
    <source>
        <dbReference type="EMBL" id="BAP00648.1"/>
    </source>
</evidence>
<accession>A0A060Q1R4</accession>
<keyword evidence="3 10" id="KW-0217">Developmental protein</keyword>
<dbReference type="GO" id="GO:0030182">
    <property type="term" value="P:neuron differentiation"/>
    <property type="evidence" value="ECO:0007669"/>
    <property type="project" value="TreeGrafter"/>
</dbReference>
<dbReference type="GO" id="GO:0005615">
    <property type="term" value="C:extracellular space"/>
    <property type="evidence" value="ECO:0007669"/>
    <property type="project" value="TreeGrafter"/>
</dbReference>
<keyword evidence="7" id="KW-1015">Disulfide bond</keyword>
<keyword evidence="8" id="KW-0325">Glycoprotein</keyword>
<comment type="subcellular location">
    <subcellularLocation>
        <location evidence="1 10">Secreted</location>
        <location evidence="1 10">Extracellular space</location>
        <location evidence="1 10">Extracellular matrix</location>
    </subcellularLocation>
</comment>
<dbReference type="GO" id="GO:0045165">
    <property type="term" value="P:cell fate commitment"/>
    <property type="evidence" value="ECO:0007669"/>
    <property type="project" value="TreeGrafter"/>
</dbReference>
<evidence type="ECO:0000256" key="8">
    <source>
        <dbReference type="ARBA" id="ARBA00023180"/>
    </source>
</evidence>
<dbReference type="PANTHER" id="PTHR12027">
    <property type="entry name" value="WNT RELATED"/>
    <property type="match status" value="1"/>
</dbReference>
<dbReference type="PANTHER" id="PTHR12027:SF77">
    <property type="entry name" value="PROTEIN WNT-5"/>
    <property type="match status" value="1"/>
</dbReference>
<keyword evidence="5" id="KW-0272">Extracellular matrix</keyword>
<reference evidence="11" key="1">
    <citation type="submission" date="2014-06" db="EMBL/GenBank/DDBJ databases">
        <title>Evolutionary reversal inferred for sea cucumber larva from the comparison of genetic mechanisms for larval arms.</title>
        <authorList>
            <person name="Morino Y."/>
            <person name="Koga H."/>
            <person name="Wada H."/>
        </authorList>
    </citation>
    <scope>NUCLEOTIDE SEQUENCE</scope>
</reference>
<evidence type="ECO:0000256" key="10">
    <source>
        <dbReference type="RuleBase" id="RU003500"/>
    </source>
</evidence>
<name>A0A060Q1R4_9ECHN</name>
<dbReference type="EMBL" id="AB969714">
    <property type="protein sequence ID" value="BAP00648.1"/>
    <property type="molecule type" value="mRNA"/>
</dbReference>
<keyword evidence="9" id="KW-0449">Lipoprotein</keyword>
<feature type="non-terminal residue" evidence="11">
    <location>
        <position position="1"/>
    </location>
</feature>